<accession>A0A371PZD1</accession>
<dbReference type="RefSeq" id="WP_128509427.1">
    <property type="nucleotide sequence ID" value="NZ_QUAC01000198.1"/>
</dbReference>
<dbReference type="CDD" id="cd00377">
    <property type="entry name" value="ICL_PEPM"/>
    <property type="match status" value="1"/>
</dbReference>
<dbReference type="SUPFAM" id="SSF51621">
    <property type="entry name" value="Phosphoenolpyruvate/pyruvate domain"/>
    <property type="match status" value="1"/>
</dbReference>
<sequence>MTDQRSKAVRFAELHRTGTFVVPNPWDAGTARILSGYGFSALATTSAGLAFSMGHADGAQLVGRDETLANARSIVEATHLPVTADLESGYGSSPEDVAETIRRAAEAGLVGASIEDSTGEAGEPGEEIRDVAEAVDRIAAAVEAARAQPFPFTLTARADNFFHGRPDLHDTIRRLQAFAEAGADVLYAPALPSIEAVKAVCSSLDKPVNVLAAGPLLQRSVAELGALGVRRISLGSALPRAALTTVLDAAAELAGPGTFGFAKSALGYAESNALLGRS</sequence>
<comment type="caution">
    <text evidence="1">The sequence shown here is derived from an EMBL/GenBank/DDBJ whole genome shotgun (WGS) entry which is preliminary data.</text>
</comment>
<dbReference type="InterPro" id="IPR039556">
    <property type="entry name" value="ICL/PEPM"/>
</dbReference>
<dbReference type="Gene3D" id="6.10.250.2750">
    <property type="match status" value="1"/>
</dbReference>
<keyword evidence="1" id="KW-0456">Lyase</keyword>
<dbReference type="Proteomes" id="UP000262477">
    <property type="component" value="Unassembled WGS sequence"/>
</dbReference>
<evidence type="ECO:0000313" key="2">
    <source>
        <dbReference type="Proteomes" id="UP000262477"/>
    </source>
</evidence>
<dbReference type="Pfam" id="PF13714">
    <property type="entry name" value="PEP_mutase"/>
    <property type="match status" value="1"/>
</dbReference>
<dbReference type="PANTHER" id="PTHR42905">
    <property type="entry name" value="PHOSPHOENOLPYRUVATE CARBOXYLASE"/>
    <property type="match status" value="1"/>
</dbReference>
<dbReference type="PANTHER" id="PTHR42905:SF16">
    <property type="entry name" value="CARBOXYPHOSPHONOENOLPYRUVATE PHOSPHONOMUTASE-LIKE PROTEIN (AFU_ORTHOLOGUE AFUA_5G07230)"/>
    <property type="match status" value="1"/>
</dbReference>
<proteinExistence type="predicted"/>
<dbReference type="AlphaFoldDB" id="A0A371PZD1"/>
<protein>
    <submittedName>
        <fullName evidence="1">Isocitrate lyase/phosphoenolpyruvate mutase family protein</fullName>
    </submittedName>
</protein>
<organism evidence="1 2">
    <name type="scientific">Streptomyces inhibens</name>
    <dbReference type="NCBI Taxonomy" id="2293571"/>
    <lineage>
        <taxon>Bacteria</taxon>
        <taxon>Bacillati</taxon>
        <taxon>Actinomycetota</taxon>
        <taxon>Actinomycetes</taxon>
        <taxon>Kitasatosporales</taxon>
        <taxon>Streptomycetaceae</taxon>
        <taxon>Streptomyces</taxon>
    </lineage>
</organism>
<dbReference type="OrthoDB" id="9780430at2"/>
<name>A0A371PZD1_STRIH</name>
<dbReference type="GO" id="GO:0016829">
    <property type="term" value="F:lyase activity"/>
    <property type="evidence" value="ECO:0007669"/>
    <property type="project" value="UniProtKB-KW"/>
</dbReference>
<keyword evidence="2" id="KW-1185">Reference proteome</keyword>
<dbReference type="Gene3D" id="3.20.20.60">
    <property type="entry name" value="Phosphoenolpyruvate-binding domains"/>
    <property type="match status" value="1"/>
</dbReference>
<dbReference type="EMBL" id="QUAC01000198">
    <property type="protein sequence ID" value="REK87837.1"/>
    <property type="molecule type" value="Genomic_DNA"/>
</dbReference>
<dbReference type="InterPro" id="IPR015813">
    <property type="entry name" value="Pyrv/PenolPyrv_kinase-like_dom"/>
</dbReference>
<evidence type="ECO:0000313" key="1">
    <source>
        <dbReference type="EMBL" id="REK87837.1"/>
    </source>
</evidence>
<reference evidence="1 2" key="1">
    <citation type="submission" date="2018-08" db="EMBL/GenBank/DDBJ databases">
        <title>Streptomyces NEAU-D10 sp. nov., a novel Actinomycete isolated from soil.</title>
        <authorList>
            <person name="Jin L."/>
        </authorList>
    </citation>
    <scope>NUCLEOTIDE SEQUENCE [LARGE SCALE GENOMIC DNA]</scope>
    <source>
        <strain evidence="1 2">NEAU-D10</strain>
    </source>
</reference>
<dbReference type="InterPro" id="IPR040442">
    <property type="entry name" value="Pyrv_kinase-like_dom_sf"/>
</dbReference>
<keyword evidence="1" id="KW-0670">Pyruvate</keyword>
<gene>
    <name evidence="1" type="ORF">DY245_24790</name>
</gene>